<evidence type="ECO:0000256" key="1">
    <source>
        <dbReference type="ARBA" id="ARBA00093462"/>
    </source>
</evidence>
<keyword evidence="5" id="KW-1185">Reference proteome</keyword>
<feature type="region of interest" description="Disordered" evidence="2">
    <location>
        <begin position="224"/>
        <end position="244"/>
    </location>
</feature>
<evidence type="ECO:0000313" key="4">
    <source>
        <dbReference type="EMBL" id="KRM31967.1"/>
    </source>
</evidence>
<name>A0ABR5PNF4_9LACO</name>
<dbReference type="EMBL" id="AZFI01000002">
    <property type="protein sequence ID" value="KRM31967.1"/>
    <property type="molecule type" value="Genomic_DNA"/>
</dbReference>
<reference evidence="4 5" key="1">
    <citation type="journal article" date="2015" name="Genome Announc.">
        <title>Expanding the biotechnology potential of lactobacilli through comparative genomics of 213 strains and associated genera.</title>
        <authorList>
            <person name="Sun Z."/>
            <person name="Harris H.M."/>
            <person name="McCann A."/>
            <person name="Guo C."/>
            <person name="Argimon S."/>
            <person name="Zhang W."/>
            <person name="Yang X."/>
            <person name="Jeffery I.B."/>
            <person name="Cooney J.C."/>
            <person name="Kagawa T.F."/>
            <person name="Liu W."/>
            <person name="Song Y."/>
            <person name="Salvetti E."/>
            <person name="Wrobel A."/>
            <person name="Rasinkangas P."/>
            <person name="Parkhill J."/>
            <person name="Rea M.C."/>
            <person name="O'Sullivan O."/>
            <person name="Ritari J."/>
            <person name="Douillard F.P."/>
            <person name="Paul Ross R."/>
            <person name="Yang R."/>
            <person name="Briner A.E."/>
            <person name="Felis G.E."/>
            <person name="de Vos W.M."/>
            <person name="Barrangou R."/>
            <person name="Klaenhammer T.R."/>
            <person name="Caufield P.W."/>
            <person name="Cui Y."/>
            <person name="Zhang H."/>
            <person name="O'Toole P.W."/>
        </authorList>
    </citation>
    <scope>NUCLEOTIDE SEQUENCE [LARGE SCALE GENOMIC DNA]</scope>
    <source>
        <strain evidence="4 5">DSM 15836</strain>
    </source>
</reference>
<dbReference type="SUPFAM" id="SSF158499">
    <property type="entry name" value="DnaD domain-like"/>
    <property type="match status" value="1"/>
</dbReference>
<sequence>MAVRKVTKQDRKFQGVWIPAKYWLDEELKIVEVVFLTEINSLDNDQGCFASNKYFSEFFGLTAGRCSQIINGLVDKGYLSVKYDREGKQIKKRTLRVVNKLNTPIKNIKGGYLENAEGNNTSINNTKRISSSSKRAPDIFTDYQMTGATLSNNNMLVLMDYEQRLSDEIVSHAINYMDQHATKPNFNYLRQILDGYETGNVTTVEKAEKIEKAWIEKNKARNSGYKRSNKAKHHSIKETWEKEHQRKEKLKQEYLTKYGEVPVNLDTIMDRPNIKPMFKADEEKEMAAMGLSEDDMPW</sequence>
<gene>
    <name evidence="4" type="ORF">FC65_GL000877</name>
</gene>
<dbReference type="RefSeq" id="WP_056971137.1">
    <property type="nucleotide sequence ID" value="NZ_AZFI01000002.1"/>
</dbReference>
<dbReference type="InterPro" id="IPR036388">
    <property type="entry name" value="WH-like_DNA-bd_sf"/>
</dbReference>
<evidence type="ECO:0000256" key="2">
    <source>
        <dbReference type="SAM" id="MobiDB-lite"/>
    </source>
</evidence>
<protein>
    <recommendedName>
        <fullName evidence="3">DnaB/C C-terminal domain-containing protein</fullName>
    </recommendedName>
</protein>
<comment type="similarity">
    <text evidence="1">Belongs to the DnaB/DnaD family.</text>
</comment>
<dbReference type="InterPro" id="IPR006343">
    <property type="entry name" value="DnaB/C_C"/>
</dbReference>
<dbReference type="Gene3D" id="1.10.10.10">
    <property type="entry name" value="Winged helix-like DNA-binding domain superfamily/Winged helix DNA-binding domain"/>
    <property type="match status" value="1"/>
</dbReference>
<dbReference type="Proteomes" id="UP000051217">
    <property type="component" value="Unassembled WGS sequence"/>
</dbReference>
<dbReference type="Gene3D" id="1.10.10.630">
    <property type="entry name" value="DnaD domain-like"/>
    <property type="match status" value="1"/>
</dbReference>
<evidence type="ECO:0000259" key="3">
    <source>
        <dbReference type="Pfam" id="PF07261"/>
    </source>
</evidence>
<dbReference type="Pfam" id="PF07261">
    <property type="entry name" value="DnaB_2"/>
    <property type="match status" value="1"/>
</dbReference>
<dbReference type="InterPro" id="IPR034829">
    <property type="entry name" value="DnaD-like_sf"/>
</dbReference>
<feature type="domain" description="DnaB/C C-terminal" evidence="3">
    <location>
        <begin position="145"/>
        <end position="209"/>
    </location>
</feature>
<comment type="caution">
    <text evidence="4">The sequence shown here is derived from an EMBL/GenBank/DDBJ whole genome shotgun (WGS) entry which is preliminary data.</text>
</comment>
<evidence type="ECO:0000313" key="5">
    <source>
        <dbReference type="Proteomes" id="UP000051217"/>
    </source>
</evidence>
<organism evidence="4 5">
    <name type="scientific">Ligilactobacillus acidipiscis DSM 15836</name>
    <dbReference type="NCBI Taxonomy" id="1423716"/>
    <lineage>
        <taxon>Bacteria</taxon>
        <taxon>Bacillati</taxon>
        <taxon>Bacillota</taxon>
        <taxon>Bacilli</taxon>
        <taxon>Lactobacillales</taxon>
        <taxon>Lactobacillaceae</taxon>
        <taxon>Ligilactobacillus</taxon>
    </lineage>
</organism>
<proteinExistence type="inferred from homology"/>
<accession>A0ABR5PNF4</accession>